<reference evidence="1" key="1">
    <citation type="submission" date="2019-08" db="EMBL/GenBank/DDBJ databases">
        <authorList>
            <person name="Kucharzyk K."/>
            <person name="Murdoch R.W."/>
            <person name="Higgins S."/>
            <person name="Loffler F."/>
        </authorList>
    </citation>
    <scope>NUCLEOTIDE SEQUENCE</scope>
</reference>
<dbReference type="AlphaFoldDB" id="A0A644SXS5"/>
<name>A0A644SXS5_9ZZZZ</name>
<dbReference type="EMBL" id="VSSQ01000007">
    <property type="protein sequence ID" value="MPL58441.1"/>
    <property type="molecule type" value="Genomic_DNA"/>
</dbReference>
<sequence>MGTALFVTLISRSQSGQTGPSLISIKQDYNGICRSDKRLNQRSMSIQIKQKRTVVKNEILRSLFNALR</sequence>
<gene>
    <name evidence="1" type="ORF">SDC9_03974</name>
</gene>
<comment type="caution">
    <text evidence="1">The sequence shown here is derived from an EMBL/GenBank/DDBJ whole genome shotgun (WGS) entry which is preliminary data.</text>
</comment>
<organism evidence="1">
    <name type="scientific">bioreactor metagenome</name>
    <dbReference type="NCBI Taxonomy" id="1076179"/>
    <lineage>
        <taxon>unclassified sequences</taxon>
        <taxon>metagenomes</taxon>
        <taxon>ecological metagenomes</taxon>
    </lineage>
</organism>
<evidence type="ECO:0000313" key="1">
    <source>
        <dbReference type="EMBL" id="MPL58441.1"/>
    </source>
</evidence>
<protein>
    <submittedName>
        <fullName evidence="1">Uncharacterized protein</fullName>
    </submittedName>
</protein>
<accession>A0A644SXS5</accession>
<proteinExistence type="predicted"/>